<gene>
    <name evidence="2" type="ORF">PVAND_010401</name>
</gene>
<dbReference type="EMBL" id="JADBJN010000001">
    <property type="protein sequence ID" value="KAG5680925.1"/>
    <property type="molecule type" value="Genomic_DNA"/>
</dbReference>
<feature type="compositionally biased region" description="Polar residues" evidence="1">
    <location>
        <begin position="204"/>
        <end position="223"/>
    </location>
</feature>
<feature type="region of interest" description="Disordered" evidence="1">
    <location>
        <begin position="486"/>
        <end position="511"/>
    </location>
</feature>
<name>A0A9J6CG49_POLVA</name>
<evidence type="ECO:0000313" key="2">
    <source>
        <dbReference type="EMBL" id="KAG5680925.1"/>
    </source>
</evidence>
<feature type="region of interest" description="Disordered" evidence="1">
    <location>
        <begin position="414"/>
        <end position="440"/>
    </location>
</feature>
<evidence type="ECO:0000313" key="3">
    <source>
        <dbReference type="Proteomes" id="UP001107558"/>
    </source>
</evidence>
<feature type="compositionally biased region" description="Basic and acidic residues" evidence="1">
    <location>
        <begin position="416"/>
        <end position="429"/>
    </location>
</feature>
<organism evidence="2 3">
    <name type="scientific">Polypedilum vanderplanki</name>
    <name type="common">Sleeping chironomid midge</name>
    <dbReference type="NCBI Taxonomy" id="319348"/>
    <lineage>
        <taxon>Eukaryota</taxon>
        <taxon>Metazoa</taxon>
        <taxon>Ecdysozoa</taxon>
        <taxon>Arthropoda</taxon>
        <taxon>Hexapoda</taxon>
        <taxon>Insecta</taxon>
        <taxon>Pterygota</taxon>
        <taxon>Neoptera</taxon>
        <taxon>Endopterygota</taxon>
        <taxon>Diptera</taxon>
        <taxon>Nematocera</taxon>
        <taxon>Chironomoidea</taxon>
        <taxon>Chironomidae</taxon>
        <taxon>Chironominae</taxon>
        <taxon>Polypedilum</taxon>
        <taxon>Polypedilum</taxon>
    </lineage>
</organism>
<reference evidence="2" key="1">
    <citation type="submission" date="2021-03" db="EMBL/GenBank/DDBJ databases">
        <title>Chromosome level genome of the anhydrobiotic midge Polypedilum vanderplanki.</title>
        <authorList>
            <person name="Yoshida Y."/>
            <person name="Kikawada T."/>
            <person name="Gusev O."/>
        </authorList>
    </citation>
    <scope>NUCLEOTIDE SEQUENCE</scope>
    <source>
        <strain evidence="2">NIAS01</strain>
        <tissue evidence="2">Whole body or cell culture</tissue>
    </source>
</reference>
<feature type="compositionally biased region" description="Polar residues" evidence="1">
    <location>
        <begin position="498"/>
        <end position="511"/>
    </location>
</feature>
<comment type="caution">
    <text evidence="2">The sequence shown here is derived from an EMBL/GenBank/DDBJ whole genome shotgun (WGS) entry which is preliminary data.</text>
</comment>
<evidence type="ECO:0000256" key="1">
    <source>
        <dbReference type="SAM" id="MobiDB-lite"/>
    </source>
</evidence>
<feature type="region of interest" description="Disordered" evidence="1">
    <location>
        <begin position="534"/>
        <end position="568"/>
    </location>
</feature>
<accession>A0A9J6CG49</accession>
<feature type="region of interest" description="Disordered" evidence="1">
    <location>
        <begin position="204"/>
        <end position="230"/>
    </location>
</feature>
<proteinExistence type="predicted"/>
<keyword evidence="3" id="KW-1185">Reference proteome</keyword>
<dbReference type="Proteomes" id="UP001107558">
    <property type="component" value="Chromosome 1"/>
</dbReference>
<sequence>MSSYVPFDVRCRFCILTFCCKDCREKHEKKDHQNELDQRRKEEYLQSICHMCHGLSLLYNPNEKLSEDLLDHIVQNHFPLKCDKCLKVFETVSDIEKIGKCCKQPPPELVHEQKEEIIQRIPRKRPPELKIDNYDDDVLTPLTKINLHWHRKSKEFSLLKSIEETEMKQQTTAVIRSTSTPVLLHNSGSDATSSLQFSSIRYSSSSCENDLSPPSNNQQQAPTIPTPKSIKKNMSQNKKLHVQNTPLRQIMTKSIQKAIATHGHYQNMNLQQRKMSFDSSSSSNERTVSLMKLNESNDLQPLDLRTSPALKRRQSHESEIIHKKIEVQTMDKKLIDDSKSNTNVEIKIEEIQEIQVIYQTEKSSLVTNYRSCYSESTTPKIIGNNLLKKTISFESPKTHEKTPSFLIPMRTSKRSYSHDDDRNHNRSIDDTVFYTPKSTPSRSIIERRLSTPEISSQKATITTKKAPALNLWKYMTSVVGNLVTGGSGAAKEKDLEETTNSLTPPSENESKWTTVLQKPLKAAAEYFVRSSSSTLDDEDDDYLRAQKRRHSDDTKPGPSSSIAASAVSPIPSFKRRRIQENNAEELSEMLSLYLDLE</sequence>
<feature type="compositionally biased region" description="Low complexity" evidence="1">
    <location>
        <begin position="558"/>
        <end position="568"/>
    </location>
</feature>
<dbReference type="AlphaFoldDB" id="A0A9J6CG49"/>
<dbReference type="OrthoDB" id="8122210at2759"/>
<protein>
    <submittedName>
        <fullName evidence="2">Uncharacterized protein</fullName>
    </submittedName>
</protein>